<sequence>MKIQVCKKYKLCKIVLCSFLITSFMFIFAGCSSKTAETTNTNSQSKIKVVVSFNAMKEFASAIGKDKIAITTIVPNGTEPHDFEPTTESLKNLSSANVFIYNGLGMESWTDKVLKSIDNKNLVVVNASKDSNPIKNTDAEEIEEHGEYDPHIWISLKGAEVESKNIKDALVKVDPSNKEFYEKNYDEFSKQLKDLHNEYTKKFETVKNKNFVTGHAAFAYLCRDYGLTQNSVENVFAEGEPSTKKLKELVDYCRQNKITTIFMEDMVSPKVSTTLANEIGAKVEKIYTLESKEDNKNYIESMKNNLEIIYNSLK</sequence>
<dbReference type="GO" id="GO:0007155">
    <property type="term" value="P:cell adhesion"/>
    <property type="evidence" value="ECO:0007669"/>
    <property type="project" value="InterPro"/>
</dbReference>
<reference evidence="7" key="1">
    <citation type="submission" date="2005-09" db="EMBL/GenBank/DDBJ databases">
        <title>Complete genome sequence of Clostridium kluyveri and comparative genomics of Clostridia species.</title>
        <authorList>
            <person name="Inui M."/>
            <person name="Nonaka H."/>
            <person name="Shinoda Y."/>
            <person name="Ikenaga Y."/>
            <person name="Abe M."/>
            <person name="Naito K."/>
            <person name="Vertes A.A."/>
            <person name="Yukawa H."/>
        </authorList>
    </citation>
    <scope>NUCLEOTIDE SEQUENCE [LARGE SCALE GENOMIC DNA]</scope>
    <source>
        <strain evidence="7">NBRC 12016</strain>
    </source>
</reference>
<dbReference type="PANTHER" id="PTHR42953:SF3">
    <property type="entry name" value="HIGH-AFFINITY ZINC UPTAKE SYSTEM PROTEIN ZNUA"/>
    <property type="match status" value="1"/>
</dbReference>
<comment type="similarity">
    <text evidence="1 4">Belongs to the bacterial solute-binding protein 9 family.</text>
</comment>
<dbReference type="PANTHER" id="PTHR42953">
    <property type="entry name" value="HIGH-AFFINITY ZINC UPTAKE SYSTEM PROTEIN ZNUA-RELATED"/>
    <property type="match status" value="1"/>
</dbReference>
<keyword evidence="5" id="KW-1133">Transmembrane helix</keyword>
<dbReference type="HOGENOM" id="CLU_016838_1_0_9"/>
<keyword evidence="3" id="KW-0732">Signal</keyword>
<dbReference type="Proteomes" id="UP000007969">
    <property type="component" value="Chromosome"/>
</dbReference>
<proteinExistence type="inferred from homology"/>
<gene>
    <name evidence="6" type="ordered locus">CKR_2696</name>
</gene>
<dbReference type="GO" id="GO:0030001">
    <property type="term" value="P:metal ion transport"/>
    <property type="evidence" value="ECO:0007669"/>
    <property type="project" value="InterPro"/>
</dbReference>
<protein>
    <recommendedName>
        <fullName evidence="8">ABC transporter substrate-binding protein</fullName>
    </recommendedName>
</protein>
<feature type="transmembrane region" description="Helical" evidence="5">
    <location>
        <begin position="12"/>
        <end position="30"/>
    </location>
</feature>
<organism evidence="6 7">
    <name type="scientific">Clostridium kluyveri (strain NBRC 12016)</name>
    <dbReference type="NCBI Taxonomy" id="583346"/>
    <lineage>
        <taxon>Bacteria</taxon>
        <taxon>Bacillati</taxon>
        <taxon>Bacillota</taxon>
        <taxon>Clostridia</taxon>
        <taxon>Eubacteriales</taxon>
        <taxon>Clostridiaceae</taxon>
        <taxon>Clostridium</taxon>
    </lineage>
</organism>
<accession>B9E5H2</accession>
<evidence type="ECO:0000256" key="4">
    <source>
        <dbReference type="RuleBase" id="RU003512"/>
    </source>
</evidence>
<dbReference type="InterPro" id="IPR050492">
    <property type="entry name" value="Bact_metal-bind_prot9"/>
</dbReference>
<name>B9E5H2_CLOK1</name>
<dbReference type="PRINTS" id="PR00690">
    <property type="entry name" value="ADHESNFAMILY"/>
</dbReference>
<dbReference type="Gene3D" id="3.40.50.1980">
    <property type="entry name" value="Nitrogenase molybdenum iron protein domain"/>
    <property type="match status" value="2"/>
</dbReference>
<dbReference type="Pfam" id="PF01297">
    <property type="entry name" value="ZnuA"/>
    <property type="match status" value="1"/>
</dbReference>
<dbReference type="KEGG" id="ckr:CKR_2696"/>
<evidence type="ECO:0000256" key="3">
    <source>
        <dbReference type="ARBA" id="ARBA00022729"/>
    </source>
</evidence>
<dbReference type="GO" id="GO:0046872">
    <property type="term" value="F:metal ion binding"/>
    <property type="evidence" value="ECO:0007669"/>
    <property type="project" value="InterPro"/>
</dbReference>
<dbReference type="InterPro" id="IPR006127">
    <property type="entry name" value="ZnuA-like"/>
</dbReference>
<dbReference type="PROSITE" id="PS51257">
    <property type="entry name" value="PROKAR_LIPOPROTEIN"/>
    <property type="match status" value="1"/>
</dbReference>
<dbReference type="AlphaFoldDB" id="B9E5H2"/>
<keyword evidence="2 4" id="KW-0813">Transport</keyword>
<dbReference type="EMBL" id="AP009049">
    <property type="protein sequence ID" value="BAH07747.1"/>
    <property type="molecule type" value="Genomic_DNA"/>
</dbReference>
<evidence type="ECO:0000313" key="7">
    <source>
        <dbReference type="Proteomes" id="UP000007969"/>
    </source>
</evidence>
<evidence type="ECO:0008006" key="8">
    <source>
        <dbReference type="Google" id="ProtNLM"/>
    </source>
</evidence>
<dbReference type="SUPFAM" id="SSF53807">
    <property type="entry name" value="Helical backbone' metal receptor"/>
    <property type="match status" value="1"/>
</dbReference>
<keyword evidence="5" id="KW-0812">Transmembrane</keyword>
<dbReference type="CDD" id="cd01017">
    <property type="entry name" value="AdcA"/>
    <property type="match status" value="1"/>
</dbReference>
<evidence type="ECO:0000256" key="5">
    <source>
        <dbReference type="SAM" id="Phobius"/>
    </source>
</evidence>
<dbReference type="PRINTS" id="PR00691">
    <property type="entry name" value="ADHESINB"/>
</dbReference>
<keyword evidence="5" id="KW-0472">Membrane</keyword>
<evidence type="ECO:0000256" key="2">
    <source>
        <dbReference type="ARBA" id="ARBA00022448"/>
    </source>
</evidence>
<dbReference type="InterPro" id="IPR006129">
    <property type="entry name" value="AdhesinB"/>
</dbReference>
<evidence type="ECO:0000256" key="1">
    <source>
        <dbReference type="ARBA" id="ARBA00011028"/>
    </source>
</evidence>
<evidence type="ECO:0000313" key="6">
    <source>
        <dbReference type="EMBL" id="BAH07747.1"/>
    </source>
</evidence>
<dbReference type="InterPro" id="IPR006128">
    <property type="entry name" value="Lipoprotein_PsaA-like"/>
</dbReference>